<evidence type="ECO:0000313" key="2">
    <source>
        <dbReference type="EMBL" id="MBW62192.1"/>
    </source>
</evidence>
<organism evidence="2">
    <name type="scientific">Anopheles marajoara</name>
    <dbReference type="NCBI Taxonomy" id="58244"/>
    <lineage>
        <taxon>Eukaryota</taxon>
        <taxon>Metazoa</taxon>
        <taxon>Ecdysozoa</taxon>
        <taxon>Arthropoda</taxon>
        <taxon>Hexapoda</taxon>
        <taxon>Insecta</taxon>
        <taxon>Pterygota</taxon>
        <taxon>Neoptera</taxon>
        <taxon>Endopterygota</taxon>
        <taxon>Diptera</taxon>
        <taxon>Nematocera</taxon>
        <taxon>Culicoidea</taxon>
        <taxon>Culicidae</taxon>
        <taxon>Anophelinae</taxon>
        <taxon>Anopheles</taxon>
    </lineage>
</organism>
<protein>
    <submittedName>
        <fullName evidence="2">Putative secreted protein</fullName>
    </submittedName>
</protein>
<dbReference type="EMBL" id="GGFJ01013051">
    <property type="protein sequence ID" value="MBW62192.1"/>
    <property type="molecule type" value="Transcribed_RNA"/>
</dbReference>
<evidence type="ECO:0000256" key="1">
    <source>
        <dbReference type="SAM" id="MobiDB-lite"/>
    </source>
</evidence>
<dbReference type="AlphaFoldDB" id="A0A2M4CA14"/>
<accession>A0A2M4CA14</accession>
<feature type="region of interest" description="Disordered" evidence="1">
    <location>
        <begin position="19"/>
        <end position="76"/>
    </location>
</feature>
<reference evidence="2" key="1">
    <citation type="submission" date="2018-01" db="EMBL/GenBank/DDBJ databases">
        <title>An insight into the sialome of Amazonian anophelines.</title>
        <authorList>
            <person name="Ribeiro J.M."/>
            <person name="Scarpassa V."/>
            <person name="Calvo E."/>
        </authorList>
    </citation>
    <scope>NUCLEOTIDE SEQUENCE</scope>
    <source>
        <tissue evidence="2">Salivary glands</tissue>
    </source>
</reference>
<name>A0A2M4CA14_9DIPT</name>
<sequence length="88" mass="9686">MSAFPPPGCLTSWLAPLQASSSRNHEHTTKARTTRTTATMSPTGRWNAVHASQHDEHHTSLCTPRKPAPSSFTKSSLFKLQGNSRCRL</sequence>
<proteinExistence type="predicted"/>